<proteinExistence type="predicted"/>
<dbReference type="InterPro" id="IPR036691">
    <property type="entry name" value="Endo/exonu/phosph_ase_sf"/>
</dbReference>
<feature type="signal peptide" evidence="1">
    <location>
        <begin position="1"/>
        <end position="18"/>
    </location>
</feature>
<dbReference type="GO" id="GO:0003824">
    <property type="term" value="F:catalytic activity"/>
    <property type="evidence" value="ECO:0007669"/>
    <property type="project" value="InterPro"/>
</dbReference>
<accession>A0A1M6VUI4</accession>
<evidence type="ECO:0000313" key="4">
    <source>
        <dbReference type="EMBL" id="SHK85081.1"/>
    </source>
</evidence>
<reference evidence="5" key="1">
    <citation type="submission" date="2016-11" db="EMBL/GenBank/DDBJ databases">
        <authorList>
            <person name="Varghese N."/>
            <person name="Submissions S."/>
        </authorList>
    </citation>
    <scope>NUCLEOTIDE SEQUENCE [LARGE SCALE GENOMIC DNA]</scope>
    <source>
        <strain evidence="5">DSM 22212</strain>
    </source>
</reference>
<sequence>MKRCACVLLLGWAVSAWAQIPSVGTATTLEVATWNVEWFGDPDHGPADEARQQANVCAVIAQSGIDLWALQEVSDPAAFQALLDSLGSDYEGVLAETAAPGVTQRIAFVYHRNVVQLRRVRQILTDFAKAFAYRPPLLLEATVQLPDTAVIITFITLHMKAGRDLSDYNRRRDAAQRLKSQLDLLYGNRPIVVLGDWNDELHGSIITGLPSPYEAFRADADHYRFLTETLDAADVPTWCGNNLTCWTGSTIDHILITDELFDAYEEGSAARFSALLEAIPGFVFSTSDHLPVYARFRFGGTTAVEVRSAQPAALQLYPHPVRDRATLIWNGRGAPATIRIWDVLGRLVRRWKRPAGTGPQRFEMELSGLAAGMYWVEVETAGQRVSRRLIRLP</sequence>
<dbReference type="SUPFAM" id="SSF56219">
    <property type="entry name" value="DNase I-like"/>
    <property type="match status" value="1"/>
</dbReference>
<dbReference type="Gene3D" id="3.60.10.10">
    <property type="entry name" value="Endonuclease/exonuclease/phosphatase"/>
    <property type="match status" value="1"/>
</dbReference>
<dbReference type="AlphaFoldDB" id="A0A1M6VUI4"/>
<dbReference type="Proteomes" id="UP000185812">
    <property type="component" value="Unassembled WGS sequence"/>
</dbReference>
<evidence type="ECO:0000259" key="2">
    <source>
        <dbReference type="Pfam" id="PF03372"/>
    </source>
</evidence>
<dbReference type="NCBIfam" id="TIGR04183">
    <property type="entry name" value="Por_Secre_tail"/>
    <property type="match status" value="1"/>
</dbReference>
<evidence type="ECO:0000313" key="5">
    <source>
        <dbReference type="Proteomes" id="UP000185812"/>
    </source>
</evidence>
<keyword evidence="1" id="KW-0732">Signal</keyword>
<name>A0A1M6VUI4_9BACT</name>
<feature type="domain" description="Secretion system C-terminal sorting" evidence="3">
    <location>
        <begin position="316"/>
        <end position="390"/>
    </location>
</feature>
<feature type="domain" description="Endonuclease/exonuclease/phosphatase" evidence="2">
    <location>
        <begin position="32"/>
        <end position="260"/>
    </location>
</feature>
<dbReference type="InterPro" id="IPR005135">
    <property type="entry name" value="Endo/exonuclease/phosphatase"/>
</dbReference>
<gene>
    <name evidence="4" type="ORF">SAMN04488087_2117</name>
</gene>
<dbReference type="Pfam" id="PF18962">
    <property type="entry name" value="Por_Secre_tail"/>
    <property type="match status" value="1"/>
</dbReference>
<feature type="chain" id="PRO_5012432409" evidence="1">
    <location>
        <begin position="19"/>
        <end position="393"/>
    </location>
</feature>
<dbReference type="Pfam" id="PF03372">
    <property type="entry name" value="Exo_endo_phos"/>
    <property type="match status" value="1"/>
</dbReference>
<organism evidence="4 5">
    <name type="scientific">Rhodothermus profundi</name>
    <dbReference type="NCBI Taxonomy" id="633813"/>
    <lineage>
        <taxon>Bacteria</taxon>
        <taxon>Pseudomonadati</taxon>
        <taxon>Rhodothermota</taxon>
        <taxon>Rhodothermia</taxon>
        <taxon>Rhodothermales</taxon>
        <taxon>Rhodothermaceae</taxon>
        <taxon>Rhodothermus</taxon>
    </lineage>
</organism>
<keyword evidence="5" id="KW-1185">Reference proteome</keyword>
<dbReference type="EMBL" id="FRAU01000007">
    <property type="protein sequence ID" value="SHK85081.1"/>
    <property type="molecule type" value="Genomic_DNA"/>
</dbReference>
<dbReference type="RefSeq" id="WP_072715944.1">
    <property type="nucleotide sequence ID" value="NZ_FRAU01000007.1"/>
</dbReference>
<dbReference type="STRING" id="633813.SAMN04488087_2117"/>
<evidence type="ECO:0000259" key="3">
    <source>
        <dbReference type="Pfam" id="PF18962"/>
    </source>
</evidence>
<evidence type="ECO:0000256" key="1">
    <source>
        <dbReference type="SAM" id="SignalP"/>
    </source>
</evidence>
<dbReference type="InterPro" id="IPR026444">
    <property type="entry name" value="Secre_tail"/>
</dbReference>
<protein>
    <submittedName>
        <fullName evidence="4">Por secretion system C-terminal sorting domain-containing protein</fullName>
    </submittedName>
</protein>
<dbReference type="OrthoDB" id="5500612at2"/>